<evidence type="ECO:0000313" key="10">
    <source>
        <dbReference type="Proteomes" id="UP000217209"/>
    </source>
</evidence>
<feature type="binding site" evidence="8">
    <location>
        <position position="82"/>
    </location>
    <ligand>
        <name>ATP</name>
        <dbReference type="ChEBI" id="CHEBI:30616"/>
    </ligand>
</feature>
<sequence length="409" mass="44591">MTRPELTHTLADTLPDMTVAVDGTNFPEARLVLLNEPLARELGIDPEWLRTPEGIQWLAGSEGGHATAYAGHQFGQFVPLLGDGRALLLGDLPAAPGGIDSSRYEIQLKGSGLTPFSRRGDGMGAIGPMLREYLVSEFMAAIGVPTTRSLAVLDTGETVIRQQGKVPAGIVVRVAQSHLRVGSVQYAATRSAELVQAVVEAAGYDDGARLLDDVITRQLDLVCQWMRIGFVHGVMNTDNTALSGETIDYGPCAFTERFASDAVFSSIDTAGRYRFGNQPNIIAWNLARLAEALTPVMDHQEAQDIVLTIPDRFAQHWDTWIGEHQTGLEQAEDIATYNQEHGIVDKPGPLFLPRNRMLETAIQEAEQRGNLEPYLELLAAVTDPYNPEAGQEWMKAPEGAFTYTTFCGT</sequence>
<evidence type="ECO:0000256" key="5">
    <source>
        <dbReference type="ARBA" id="ARBA00022741"/>
    </source>
</evidence>
<dbReference type="GO" id="GO:0030145">
    <property type="term" value="F:manganese ion binding"/>
    <property type="evidence" value="ECO:0007669"/>
    <property type="project" value="UniProtKB-UniRule"/>
</dbReference>
<evidence type="ECO:0000256" key="3">
    <source>
        <dbReference type="ARBA" id="ARBA00022695"/>
    </source>
</evidence>
<dbReference type="GO" id="GO:0070733">
    <property type="term" value="F:AMPylase activity"/>
    <property type="evidence" value="ECO:0007669"/>
    <property type="project" value="UniProtKB-EC"/>
</dbReference>
<gene>
    <name evidence="8" type="primary">ydiU</name>
    <name evidence="8" type="synonym">selO</name>
    <name evidence="9" type="ORF">CGLAU_07795</name>
</gene>
<feature type="binding site" evidence="8">
    <location>
        <position position="85"/>
    </location>
    <ligand>
        <name>ATP</name>
        <dbReference type="ChEBI" id="CHEBI:30616"/>
    </ligand>
</feature>
<comment type="catalytic activity">
    <reaction evidence="8">
        <text>L-threonyl-[protein] + ATP = 3-O-(5'-adenylyl)-L-threonyl-[protein] + diphosphate</text>
        <dbReference type="Rhea" id="RHEA:54292"/>
        <dbReference type="Rhea" id="RHEA-COMP:11060"/>
        <dbReference type="Rhea" id="RHEA-COMP:13847"/>
        <dbReference type="ChEBI" id="CHEBI:30013"/>
        <dbReference type="ChEBI" id="CHEBI:30616"/>
        <dbReference type="ChEBI" id="CHEBI:33019"/>
        <dbReference type="ChEBI" id="CHEBI:138113"/>
        <dbReference type="EC" id="2.7.7.108"/>
    </reaction>
</comment>
<dbReference type="InterPro" id="IPR003846">
    <property type="entry name" value="SelO"/>
</dbReference>
<dbReference type="KEGG" id="cgv:CGLAU_07795"/>
<comment type="cofactor">
    <cofactor evidence="8">
        <name>Mg(2+)</name>
        <dbReference type="ChEBI" id="CHEBI:18420"/>
    </cofactor>
    <cofactor evidence="8">
        <name>Mn(2+)</name>
        <dbReference type="ChEBI" id="CHEBI:29035"/>
    </cofactor>
</comment>
<keyword evidence="7 8" id="KW-0460">Magnesium</keyword>
<keyword evidence="4 8" id="KW-0479">Metal-binding</keyword>
<evidence type="ECO:0000256" key="8">
    <source>
        <dbReference type="HAMAP-Rule" id="MF_00692"/>
    </source>
</evidence>
<dbReference type="PANTHER" id="PTHR32057">
    <property type="entry name" value="PROTEIN ADENYLYLTRANSFERASE SELO, MITOCHONDRIAL"/>
    <property type="match status" value="1"/>
</dbReference>
<comment type="function">
    <text evidence="8">Nucleotidyltransferase involved in the post-translational modification of proteins. It can catalyze the addition of adenosine monophosphate (AMP) or uridine monophosphate (UMP) to a protein, resulting in modifications known as AMPylation and UMPylation.</text>
</comment>
<keyword evidence="5 8" id="KW-0547">Nucleotide-binding</keyword>
<dbReference type="EMBL" id="CP019688">
    <property type="protein sequence ID" value="AQQ15514.1"/>
    <property type="molecule type" value="Genomic_DNA"/>
</dbReference>
<dbReference type="Proteomes" id="UP000217209">
    <property type="component" value="Chromosome"/>
</dbReference>
<evidence type="ECO:0000256" key="6">
    <source>
        <dbReference type="ARBA" id="ARBA00022840"/>
    </source>
</evidence>
<comment type="catalytic activity">
    <reaction evidence="8">
        <text>L-seryl-[protein] + UTP = O-(5'-uridylyl)-L-seryl-[protein] + diphosphate</text>
        <dbReference type="Rhea" id="RHEA:64604"/>
        <dbReference type="Rhea" id="RHEA-COMP:9863"/>
        <dbReference type="Rhea" id="RHEA-COMP:16635"/>
        <dbReference type="ChEBI" id="CHEBI:29999"/>
        <dbReference type="ChEBI" id="CHEBI:33019"/>
        <dbReference type="ChEBI" id="CHEBI:46398"/>
        <dbReference type="ChEBI" id="CHEBI:156051"/>
    </reaction>
</comment>
<keyword evidence="3 8" id="KW-0548">Nucleotidyltransferase</keyword>
<reference evidence="9 10" key="1">
    <citation type="submission" date="2016-12" db="EMBL/GenBank/DDBJ databases">
        <authorList>
            <person name="Song W.-J."/>
            <person name="Kurnit D.M."/>
        </authorList>
    </citation>
    <scope>NUCLEOTIDE SEQUENCE [LARGE SCALE GENOMIC DNA]</scope>
    <source>
        <strain evidence="9 10">DSM 30827</strain>
    </source>
</reference>
<feature type="binding site" evidence="8">
    <location>
        <position position="109"/>
    </location>
    <ligand>
        <name>ATP</name>
        <dbReference type="ChEBI" id="CHEBI:30616"/>
    </ligand>
</feature>
<keyword evidence="6 8" id="KW-0067">ATP-binding</keyword>
<dbReference type="AlphaFoldDB" id="A0A1Q2HXF3"/>
<feature type="binding site" evidence="8">
    <location>
        <position position="121"/>
    </location>
    <ligand>
        <name>ATP</name>
        <dbReference type="ChEBI" id="CHEBI:30616"/>
    </ligand>
</feature>
<feature type="binding site" evidence="8">
    <location>
        <position position="173"/>
    </location>
    <ligand>
        <name>ATP</name>
        <dbReference type="ChEBI" id="CHEBI:30616"/>
    </ligand>
</feature>
<feature type="binding site" evidence="8">
    <location>
        <position position="122"/>
    </location>
    <ligand>
        <name>ATP</name>
        <dbReference type="ChEBI" id="CHEBI:30616"/>
    </ligand>
</feature>
<keyword evidence="8" id="KW-0464">Manganese</keyword>
<accession>A0A1Q2HXF3</accession>
<evidence type="ECO:0000256" key="2">
    <source>
        <dbReference type="ARBA" id="ARBA00022679"/>
    </source>
</evidence>
<dbReference type="RefSeq" id="WP_095660192.1">
    <property type="nucleotide sequence ID" value="NZ_CP019688.1"/>
</dbReference>
<dbReference type="EC" id="2.7.7.-" evidence="8"/>
<comment type="catalytic activity">
    <reaction evidence="8">
        <text>L-seryl-[protein] + ATP = 3-O-(5'-adenylyl)-L-seryl-[protein] + diphosphate</text>
        <dbReference type="Rhea" id="RHEA:58120"/>
        <dbReference type="Rhea" id="RHEA-COMP:9863"/>
        <dbReference type="Rhea" id="RHEA-COMP:15073"/>
        <dbReference type="ChEBI" id="CHEBI:29999"/>
        <dbReference type="ChEBI" id="CHEBI:30616"/>
        <dbReference type="ChEBI" id="CHEBI:33019"/>
        <dbReference type="ChEBI" id="CHEBI:142516"/>
        <dbReference type="EC" id="2.7.7.108"/>
    </reaction>
</comment>
<evidence type="ECO:0000256" key="1">
    <source>
        <dbReference type="ARBA" id="ARBA00009747"/>
    </source>
</evidence>
<comment type="catalytic activity">
    <reaction evidence="8">
        <text>L-tyrosyl-[protein] + ATP = O-(5'-adenylyl)-L-tyrosyl-[protein] + diphosphate</text>
        <dbReference type="Rhea" id="RHEA:54288"/>
        <dbReference type="Rhea" id="RHEA-COMP:10136"/>
        <dbReference type="Rhea" id="RHEA-COMP:13846"/>
        <dbReference type="ChEBI" id="CHEBI:30616"/>
        <dbReference type="ChEBI" id="CHEBI:33019"/>
        <dbReference type="ChEBI" id="CHEBI:46858"/>
        <dbReference type="ChEBI" id="CHEBI:83624"/>
        <dbReference type="EC" id="2.7.7.108"/>
    </reaction>
</comment>
<name>A0A1Q2HXF3_9CORY</name>
<feature type="active site" description="Proton acceptor" evidence="8">
    <location>
        <position position="238"/>
    </location>
</feature>
<evidence type="ECO:0000256" key="7">
    <source>
        <dbReference type="ARBA" id="ARBA00022842"/>
    </source>
</evidence>
<protein>
    <recommendedName>
        <fullName evidence="8">Protein nucleotidyltransferase YdiU</fullName>
        <ecNumber evidence="8">2.7.7.-</ecNumber>
    </recommendedName>
    <alternativeName>
        <fullName evidence="8">Protein adenylyltransferase YdiU</fullName>
        <ecNumber evidence="8">2.7.7.108</ecNumber>
    </alternativeName>
    <alternativeName>
        <fullName evidence="8">Protein uridylyltransferase YdiU</fullName>
        <ecNumber evidence="8">2.7.7.-</ecNumber>
    </alternativeName>
</protein>
<dbReference type="HAMAP" id="MF_00692">
    <property type="entry name" value="SelO"/>
    <property type="match status" value="1"/>
</dbReference>
<dbReference type="Pfam" id="PF02696">
    <property type="entry name" value="SelO"/>
    <property type="match status" value="1"/>
</dbReference>
<feature type="binding site" evidence="8">
    <location>
        <position position="248"/>
    </location>
    <ligand>
        <name>Mg(2+)</name>
        <dbReference type="ChEBI" id="CHEBI:18420"/>
    </ligand>
</feature>
<feature type="binding site" evidence="8">
    <location>
        <position position="84"/>
    </location>
    <ligand>
        <name>ATP</name>
        <dbReference type="ChEBI" id="CHEBI:30616"/>
    </ligand>
</feature>
<dbReference type="GO" id="GO:0000287">
    <property type="term" value="F:magnesium ion binding"/>
    <property type="evidence" value="ECO:0007669"/>
    <property type="project" value="UniProtKB-UniRule"/>
</dbReference>
<dbReference type="EC" id="2.7.7.108" evidence="8"/>
<comment type="catalytic activity">
    <reaction evidence="8">
        <text>L-tyrosyl-[protein] + UTP = O-(5'-uridylyl)-L-tyrosyl-[protein] + diphosphate</text>
        <dbReference type="Rhea" id="RHEA:83887"/>
        <dbReference type="Rhea" id="RHEA-COMP:10136"/>
        <dbReference type="Rhea" id="RHEA-COMP:20238"/>
        <dbReference type="ChEBI" id="CHEBI:33019"/>
        <dbReference type="ChEBI" id="CHEBI:46398"/>
        <dbReference type="ChEBI" id="CHEBI:46858"/>
        <dbReference type="ChEBI" id="CHEBI:90602"/>
    </reaction>
</comment>
<comment type="catalytic activity">
    <reaction evidence="8">
        <text>L-histidyl-[protein] + UTP = N(tele)-(5'-uridylyl)-L-histidyl-[protein] + diphosphate</text>
        <dbReference type="Rhea" id="RHEA:83891"/>
        <dbReference type="Rhea" id="RHEA-COMP:9745"/>
        <dbReference type="Rhea" id="RHEA-COMP:20239"/>
        <dbReference type="ChEBI" id="CHEBI:29979"/>
        <dbReference type="ChEBI" id="CHEBI:33019"/>
        <dbReference type="ChEBI" id="CHEBI:46398"/>
        <dbReference type="ChEBI" id="CHEBI:233474"/>
    </reaction>
</comment>
<dbReference type="GO" id="GO:0005524">
    <property type="term" value="F:ATP binding"/>
    <property type="evidence" value="ECO:0007669"/>
    <property type="project" value="UniProtKB-UniRule"/>
</dbReference>
<organism evidence="9 10">
    <name type="scientific">Corynebacterium glaucum</name>
    <dbReference type="NCBI Taxonomy" id="187491"/>
    <lineage>
        <taxon>Bacteria</taxon>
        <taxon>Bacillati</taxon>
        <taxon>Actinomycetota</taxon>
        <taxon>Actinomycetes</taxon>
        <taxon>Mycobacteriales</taxon>
        <taxon>Corynebacteriaceae</taxon>
        <taxon>Corynebacterium</taxon>
    </lineage>
</organism>
<comment type="similarity">
    <text evidence="1 8">Belongs to the SELO family.</text>
</comment>
<evidence type="ECO:0000313" key="9">
    <source>
        <dbReference type="EMBL" id="AQQ15514.1"/>
    </source>
</evidence>
<feature type="binding site" evidence="8">
    <location>
        <position position="248"/>
    </location>
    <ligand>
        <name>ATP</name>
        <dbReference type="ChEBI" id="CHEBI:30616"/>
    </ligand>
</feature>
<dbReference type="OrthoDB" id="9776281at2"/>
<keyword evidence="10" id="KW-1185">Reference proteome</keyword>
<proteinExistence type="inferred from homology"/>
<feature type="binding site" evidence="8">
    <location>
        <position position="180"/>
    </location>
    <ligand>
        <name>ATP</name>
        <dbReference type="ChEBI" id="CHEBI:30616"/>
    </ligand>
</feature>
<evidence type="ECO:0000256" key="4">
    <source>
        <dbReference type="ARBA" id="ARBA00022723"/>
    </source>
</evidence>
<dbReference type="PANTHER" id="PTHR32057:SF14">
    <property type="entry name" value="PROTEIN ADENYLYLTRANSFERASE SELO, MITOCHONDRIAL"/>
    <property type="match status" value="1"/>
</dbReference>
<feature type="binding site" evidence="8">
    <location>
        <position position="239"/>
    </location>
    <ligand>
        <name>Mg(2+)</name>
        <dbReference type="ChEBI" id="CHEBI:18420"/>
    </ligand>
</feature>
<keyword evidence="2 8" id="KW-0808">Transferase</keyword>